<feature type="non-terminal residue" evidence="3">
    <location>
        <position position="325"/>
    </location>
</feature>
<name>A0A3B0T1G0_9ZZZZ</name>
<dbReference type="GO" id="GO:0008694">
    <property type="term" value="F:4-hydroxy-3-polyprenylbenzoate decarboxylase activity"/>
    <property type="evidence" value="ECO:0007669"/>
    <property type="project" value="TreeGrafter"/>
</dbReference>
<dbReference type="PANTHER" id="PTHR30108">
    <property type="entry name" value="3-OCTAPRENYL-4-HYDROXYBENZOATE CARBOXY-LYASE-RELATED"/>
    <property type="match status" value="1"/>
</dbReference>
<dbReference type="SUPFAM" id="SSF50475">
    <property type="entry name" value="FMN-binding split barrel"/>
    <property type="match status" value="1"/>
</dbReference>
<organism evidence="3">
    <name type="scientific">hydrothermal vent metagenome</name>
    <dbReference type="NCBI Taxonomy" id="652676"/>
    <lineage>
        <taxon>unclassified sequences</taxon>
        <taxon>metagenomes</taxon>
        <taxon>ecological metagenomes</taxon>
    </lineage>
</organism>
<dbReference type="Pfam" id="PF01977">
    <property type="entry name" value="UbiD"/>
    <property type="match status" value="1"/>
</dbReference>
<keyword evidence="3" id="KW-0456">Lyase</keyword>
<dbReference type="GO" id="GO:0005829">
    <property type="term" value="C:cytosol"/>
    <property type="evidence" value="ECO:0007669"/>
    <property type="project" value="TreeGrafter"/>
</dbReference>
<evidence type="ECO:0000259" key="2">
    <source>
        <dbReference type="Pfam" id="PF20695"/>
    </source>
</evidence>
<accession>A0A3B0T1G0</accession>
<dbReference type="InterPro" id="IPR002830">
    <property type="entry name" value="UbiD"/>
</dbReference>
<dbReference type="EMBL" id="UOEH01000568">
    <property type="protein sequence ID" value="VAW07217.1"/>
    <property type="molecule type" value="Genomic_DNA"/>
</dbReference>
<evidence type="ECO:0000313" key="3">
    <source>
        <dbReference type="EMBL" id="VAW07217.1"/>
    </source>
</evidence>
<feature type="domain" description="3-octaprenyl-4-hydroxybenzoate carboxy-lyase-like N-terminal" evidence="2">
    <location>
        <begin position="10"/>
        <end position="90"/>
    </location>
</feature>
<dbReference type="AlphaFoldDB" id="A0A3B0T1G0"/>
<dbReference type="GO" id="GO:0006744">
    <property type="term" value="P:ubiquinone biosynthetic process"/>
    <property type="evidence" value="ECO:0007669"/>
    <property type="project" value="TreeGrafter"/>
</dbReference>
<dbReference type="PANTHER" id="PTHR30108:SF17">
    <property type="entry name" value="FERULIC ACID DECARBOXYLASE 1"/>
    <property type="match status" value="1"/>
</dbReference>
<dbReference type="InterPro" id="IPR049383">
    <property type="entry name" value="UbiD-like_N"/>
</dbReference>
<dbReference type="InterPro" id="IPR048304">
    <property type="entry name" value="UbiD_Rift_dom"/>
</dbReference>
<protein>
    <submittedName>
        <fullName evidence="3">3-polyprenyl-4-hydroxybenzoate carboxy-lyase</fullName>
        <ecNumber evidence="3">4.1.1.-</ecNumber>
    </submittedName>
</protein>
<reference evidence="3" key="1">
    <citation type="submission" date="2018-06" db="EMBL/GenBank/DDBJ databases">
        <authorList>
            <person name="Zhirakovskaya E."/>
        </authorList>
    </citation>
    <scope>NUCLEOTIDE SEQUENCE</scope>
</reference>
<proteinExistence type="predicted"/>
<dbReference type="EC" id="4.1.1.-" evidence="3"/>
<dbReference type="Pfam" id="PF20695">
    <property type="entry name" value="UbiD_N"/>
    <property type="match status" value="1"/>
</dbReference>
<evidence type="ECO:0000259" key="1">
    <source>
        <dbReference type="Pfam" id="PF01977"/>
    </source>
</evidence>
<gene>
    <name evidence="3" type="ORF">MNBD_ALPHA05-2112</name>
</gene>
<feature type="domain" description="3-octaprenyl-4-hydroxybenzoate carboxy-lyase-like Rift-related" evidence="1">
    <location>
        <begin position="104"/>
        <end position="325"/>
    </location>
</feature>
<sequence>MTETGFRGFLNDLDARGELWRIKEEIDPLDEIGAFIARADYAHIDKGLLFENPKGSDIPVFANTIGSSYKRIAEAFDVPVDAAVASAGEKVMEVLKSGGIEPEYVDRKDAPCKEVILKGEDADLTRLPILRMNPQDGTKTAAFLEGRFACPPAVSKPSQNGRNISFHRFEITGPREGSVWIFRGTGDARSMEEAWGAKIDDPSSSWDIDKAKPFPTAFVIGVEPHFILAGANAALPYNNNDFATIGGLTGKPVRMVKCETIDVDVPADAEIVIEGVYHPFKWAKQGRFASFNGFYDEARRRPAFEVTAITMRKKPIYQHVHIGRP</sequence>